<accession>X1EMG9</accession>
<evidence type="ECO:0000313" key="3">
    <source>
        <dbReference type="EMBL" id="GAH33782.1"/>
    </source>
</evidence>
<proteinExistence type="predicted"/>
<dbReference type="PANTHER" id="PTHR43080:SF2">
    <property type="entry name" value="CBS DOMAIN-CONTAINING PROTEIN"/>
    <property type="match status" value="1"/>
</dbReference>
<dbReference type="PANTHER" id="PTHR43080">
    <property type="entry name" value="CBS DOMAIN-CONTAINING PROTEIN CBSX3, MITOCHONDRIAL"/>
    <property type="match status" value="1"/>
</dbReference>
<dbReference type="EMBL" id="BARU01011835">
    <property type="protein sequence ID" value="GAH33782.1"/>
    <property type="molecule type" value="Genomic_DNA"/>
</dbReference>
<protein>
    <recommendedName>
        <fullName evidence="2">CBS domain-containing protein</fullName>
    </recommendedName>
</protein>
<dbReference type="InterPro" id="IPR046342">
    <property type="entry name" value="CBS_dom_sf"/>
</dbReference>
<sequence length="165" mass="18729">DVLSSVLRTVEDVMTKQVVWLEERDNLAKAMDVMQEGKFRHVPIVDKQGRLTGIISDRDILRYLPMRSRQDQIQGTRDEVFRSNLFDVAPEDASLGLPVKNIMSREIVHVLPTCGFYDAVNMLHEMKISCLPVVDDEKKLRGIVTATDVMRGLLVAYKLTAKSEV</sequence>
<name>X1EMG9_9ZZZZ</name>
<dbReference type="InterPro" id="IPR051257">
    <property type="entry name" value="Diverse_CBS-Domain"/>
</dbReference>
<evidence type="ECO:0000259" key="2">
    <source>
        <dbReference type="PROSITE" id="PS51371"/>
    </source>
</evidence>
<organism evidence="3">
    <name type="scientific">marine sediment metagenome</name>
    <dbReference type="NCBI Taxonomy" id="412755"/>
    <lineage>
        <taxon>unclassified sequences</taxon>
        <taxon>metagenomes</taxon>
        <taxon>ecological metagenomes</taxon>
    </lineage>
</organism>
<evidence type="ECO:0000256" key="1">
    <source>
        <dbReference type="ARBA" id="ARBA00023122"/>
    </source>
</evidence>
<feature type="domain" description="CBS" evidence="2">
    <location>
        <begin position="14"/>
        <end position="72"/>
    </location>
</feature>
<dbReference type="AlphaFoldDB" id="X1EMG9"/>
<comment type="caution">
    <text evidence="3">The sequence shown here is derived from an EMBL/GenBank/DDBJ whole genome shotgun (WGS) entry which is preliminary data.</text>
</comment>
<gene>
    <name evidence="3" type="ORF">S03H2_22083</name>
</gene>
<dbReference type="InterPro" id="IPR000644">
    <property type="entry name" value="CBS_dom"/>
</dbReference>
<reference evidence="3" key="1">
    <citation type="journal article" date="2014" name="Front. Microbiol.">
        <title>High frequency of phylogenetically diverse reductive dehalogenase-homologous genes in deep subseafloor sedimentary metagenomes.</title>
        <authorList>
            <person name="Kawai M."/>
            <person name="Futagami T."/>
            <person name="Toyoda A."/>
            <person name="Takaki Y."/>
            <person name="Nishi S."/>
            <person name="Hori S."/>
            <person name="Arai W."/>
            <person name="Tsubouchi T."/>
            <person name="Morono Y."/>
            <person name="Uchiyama I."/>
            <person name="Ito T."/>
            <person name="Fujiyama A."/>
            <person name="Inagaki F."/>
            <person name="Takami H."/>
        </authorList>
    </citation>
    <scope>NUCLEOTIDE SEQUENCE</scope>
    <source>
        <strain evidence="3">Expedition CK06-06</strain>
    </source>
</reference>
<dbReference type="PROSITE" id="PS51371">
    <property type="entry name" value="CBS"/>
    <property type="match status" value="2"/>
</dbReference>
<dbReference type="Pfam" id="PF00571">
    <property type="entry name" value="CBS"/>
    <property type="match status" value="2"/>
</dbReference>
<dbReference type="Gene3D" id="3.10.580.10">
    <property type="entry name" value="CBS-domain"/>
    <property type="match status" value="1"/>
</dbReference>
<feature type="non-terminal residue" evidence="3">
    <location>
        <position position="1"/>
    </location>
</feature>
<dbReference type="SMART" id="SM00116">
    <property type="entry name" value="CBS"/>
    <property type="match status" value="2"/>
</dbReference>
<keyword evidence="1" id="KW-0129">CBS domain</keyword>
<dbReference type="SUPFAM" id="SSF54631">
    <property type="entry name" value="CBS-domain pair"/>
    <property type="match status" value="1"/>
</dbReference>
<feature type="domain" description="CBS" evidence="2">
    <location>
        <begin position="103"/>
        <end position="163"/>
    </location>
</feature>